<evidence type="ECO:0000313" key="1">
    <source>
        <dbReference type="EMBL" id="EKC70052.1"/>
    </source>
</evidence>
<dbReference type="InterPro" id="IPR013783">
    <property type="entry name" value="Ig-like_fold"/>
</dbReference>
<reference evidence="1" key="1">
    <citation type="journal article" date="2013" name="Environ. Microbiol.">
        <title>Microbiota from the distal guts of lean and obese adolescents exhibit partial functional redundancy besides clear differences in community structure.</title>
        <authorList>
            <person name="Ferrer M."/>
            <person name="Ruiz A."/>
            <person name="Lanza F."/>
            <person name="Haange S.B."/>
            <person name="Oberbach A."/>
            <person name="Till H."/>
            <person name="Bargiela R."/>
            <person name="Campoy C."/>
            <person name="Segura M.T."/>
            <person name="Richter M."/>
            <person name="von Bergen M."/>
            <person name="Seifert J."/>
            <person name="Suarez A."/>
        </authorList>
    </citation>
    <scope>NUCLEOTIDE SEQUENCE</scope>
</reference>
<proteinExistence type="predicted"/>
<protein>
    <submittedName>
        <fullName evidence="1">Collagen adhesion protein</fullName>
    </submittedName>
</protein>
<dbReference type="AlphaFoldDB" id="K1TA72"/>
<name>K1TA72_9ZZZZ</name>
<dbReference type="EMBL" id="AJWZ01002773">
    <property type="protein sequence ID" value="EKC70052.1"/>
    <property type="molecule type" value="Genomic_DNA"/>
</dbReference>
<accession>K1TA72</accession>
<dbReference type="Gene3D" id="2.60.40.10">
    <property type="entry name" value="Immunoglobulins"/>
    <property type="match status" value="1"/>
</dbReference>
<comment type="caution">
    <text evidence="1">The sequence shown here is derived from an EMBL/GenBank/DDBJ whole genome shotgun (WGS) entry which is preliminary data.</text>
</comment>
<sequence length="112" mass="12409">MLDKTIHEVGADPKLYEVEHNLTSNDVTEQVIKGNVAIIKHTDDGETKIETPEKGASFEIYLKSAGSYDAANKDERDTIVCDENGFGQTKDMPYGIYTVHQTSGWEGSPLFL</sequence>
<gene>
    <name evidence="1" type="ORF">OBE_04082</name>
</gene>
<organism evidence="1">
    <name type="scientific">human gut metagenome</name>
    <dbReference type="NCBI Taxonomy" id="408170"/>
    <lineage>
        <taxon>unclassified sequences</taxon>
        <taxon>metagenomes</taxon>
        <taxon>organismal metagenomes</taxon>
    </lineage>
</organism>